<evidence type="ECO:0000256" key="5">
    <source>
        <dbReference type="SAM" id="MobiDB-lite"/>
    </source>
</evidence>
<name>A0A1Z5KR77_FISSO</name>
<comment type="subcellular location">
    <subcellularLocation>
        <location evidence="1">Nucleus</location>
    </subcellularLocation>
</comment>
<evidence type="ECO:0000256" key="2">
    <source>
        <dbReference type="ARBA" id="ARBA00023125"/>
    </source>
</evidence>
<dbReference type="GO" id="GO:0043565">
    <property type="term" value="F:sequence-specific DNA binding"/>
    <property type="evidence" value="ECO:0007669"/>
    <property type="project" value="InterPro"/>
</dbReference>
<dbReference type="GO" id="GO:0003700">
    <property type="term" value="F:DNA-binding transcription factor activity"/>
    <property type="evidence" value="ECO:0007669"/>
    <property type="project" value="InterPro"/>
</dbReference>
<dbReference type="SUPFAM" id="SSF46785">
    <property type="entry name" value="Winged helix' DNA-binding domain"/>
    <property type="match status" value="1"/>
</dbReference>
<dbReference type="FunFam" id="1.10.10.10:FF:000479">
    <property type="entry name" value="Predicted protein"/>
    <property type="match status" value="1"/>
</dbReference>
<comment type="caution">
    <text evidence="7">The sequence shown here is derived from an EMBL/GenBank/DDBJ whole genome shotgun (WGS) entry which is preliminary data.</text>
</comment>
<dbReference type="GO" id="GO:0005634">
    <property type="term" value="C:nucleus"/>
    <property type="evidence" value="ECO:0007669"/>
    <property type="project" value="UniProtKB-SubCell"/>
</dbReference>
<evidence type="ECO:0000256" key="1">
    <source>
        <dbReference type="ARBA" id="ARBA00004123"/>
    </source>
</evidence>
<dbReference type="EMBL" id="BDSP01000281">
    <property type="protein sequence ID" value="GAX28823.1"/>
    <property type="molecule type" value="Genomic_DNA"/>
</dbReference>
<keyword evidence="3" id="KW-0539">Nucleus</keyword>
<dbReference type="Gene3D" id="1.10.10.10">
    <property type="entry name" value="Winged helix-like DNA-binding domain superfamily/Winged helix DNA-binding domain"/>
    <property type="match status" value="1"/>
</dbReference>
<organism evidence="7 8">
    <name type="scientific">Fistulifera solaris</name>
    <name type="common">Oleaginous diatom</name>
    <dbReference type="NCBI Taxonomy" id="1519565"/>
    <lineage>
        <taxon>Eukaryota</taxon>
        <taxon>Sar</taxon>
        <taxon>Stramenopiles</taxon>
        <taxon>Ochrophyta</taxon>
        <taxon>Bacillariophyta</taxon>
        <taxon>Bacillariophyceae</taxon>
        <taxon>Bacillariophycidae</taxon>
        <taxon>Naviculales</taxon>
        <taxon>Naviculaceae</taxon>
        <taxon>Fistulifera</taxon>
    </lineage>
</organism>
<dbReference type="OrthoDB" id="60033at2759"/>
<dbReference type="InterPro" id="IPR036390">
    <property type="entry name" value="WH_DNA-bd_sf"/>
</dbReference>
<keyword evidence="2" id="KW-0238">DNA-binding</keyword>
<dbReference type="Proteomes" id="UP000198406">
    <property type="component" value="Unassembled WGS sequence"/>
</dbReference>
<evidence type="ECO:0000256" key="4">
    <source>
        <dbReference type="RuleBase" id="RU004020"/>
    </source>
</evidence>
<dbReference type="PANTHER" id="PTHR10015:SF206">
    <property type="entry name" value="HSF-TYPE DNA-BINDING DOMAIN-CONTAINING PROTEIN"/>
    <property type="match status" value="1"/>
</dbReference>
<dbReference type="AlphaFoldDB" id="A0A1Z5KR77"/>
<dbReference type="Pfam" id="PF00447">
    <property type="entry name" value="HSF_DNA-bind"/>
    <property type="match status" value="1"/>
</dbReference>
<evidence type="ECO:0000313" key="7">
    <source>
        <dbReference type="EMBL" id="GAX28823.1"/>
    </source>
</evidence>
<proteinExistence type="inferred from homology"/>
<accession>A0A1Z5KR77</accession>
<evidence type="ECO:0000259" key="6">
    <source>
        <dbReference type="SMART" id="SM00415"/>
    </source>
</evidence>
<evidence type="ECO:0000256" key="3">
    <source>
        <dbReference type="ARBA" id="ARBA00023242"/>
    </source>
</evidence>
<dbReference type="InterPro" id="IPR000232">
    <property type="entry name" value="HSF_DNA-bd"/>
</dbReference>
<feature type="region of interest" description="Disordered" evidence="5">
    <location>
        <begin position="60"/>
        <end position="83"/>
    </location>
</feature>
<gene>
    <name evidence="7" type="ORF">FisN_35Lh010</name>
</gene>
<dbReference type="PRINTS" id="PR00056">
    <property type="entry name" value="HSFDOMAIN"/>
</dbReference>
<dbReference type="InParanoid" id="A0A1Z5KR77"/>
<dbReference type="SMART" id="SM00415">
    <property type="entry name" value="HSF"/>
    <property type="match status" value="1"/>
</dbReference>
<feature type="domain" description="HSF-type DNA-binding" evidence="6">
    <location>
        <begin position="115"/>
        <end position="213"/>
    </location>
</feature>
<feature type="compositionally biased region" description="Basic residues" evidence="5">
    <location>
        <begin position="67"/>
        <end position="81"/>
    </location>
</feature>
<reference evidence="7 8" key="1">
    <citation type="journal article" date="2015" name="Plant Cell">
        <title>Oil accumulation by the oleaginous diatom Fistulifera solaris as revealed by the genome and transcriptome.</title>
        <authorList>
            <person name="Tanaka T."/>
            <person name="Maeda Y."/>
            <person name="Veluchamy A."/>
            <person name="Tanaka M."/>
            <person name="Abida H."/>
            <person name="Marechal E."/>
            <person name="Bowler C."/>
            <person name="Muto M."/>
            <person name="Sunaga Y."/>
            <person name="Tanaka M."/>
            <person name="Yoshino T."/>
            <person name="Taniguchi T."/>
            <person name="Fukuda Y."/>
            <person name="Nemoto M."/>
            <person name="Matsumoto M."/>
            <person name="Wong P.S."/>
            <person name="Aburatani S."/>
            <person name="Fujibuchi W."/>
        </authorList>
    </citation>
    <scope>NUCLEOTIDE SEQUENCE [LARGE SCALE GENOMIC DNA]</scope>
    <source>
        <strain evidence="7 8">JPCC DA0580</strain>
    </source>
</reference>
<dbReference type="InterPro" id="IPR036388">
    <property type="entry name" value="WH-like_DNA-bd_sf"/>
</dbReference>
<dbReference type="PANTHER" id="PTHR10015">
    <property type="entry name" value="HEAT SHOCK TRANSCRIPTION FACTOR"/>
    <property type="match status" value="1"/>
</dbReference>
<sequence length="353" mass="40630">MCVTNTTHRRVPAISLTQDQVLNAGPLAQRLLAGGFPSTVPTGVQKSSDYPQQRVESCYQPNVEKSRPKRRRKPQKPGKTAKMHDRHFVIHNYHDHANDDDYFVEEEHERRRGGVAVPFPNKLHAVLDQVEADGLSHVISWQSHGRCFVIHNPQEFVEYVMPRYFRQSKLTSFQRQLNLYGFSRLTRGPDAGGYYHELFLRGKVNLCSRMQRTKVKGTMFKAASSPENEPDFYTMAPVRVTPQHSDEEGSYGTDGGYQQPILYQSQQEMFDPMPLQQYEALPMNMLFEASRPEVEYGRLTDRVFDEAVDELFMDVFSESNISEFVQDWDPTASVEPDIQDDAQLGYLLEKLLE</sequence>
<protein>
    <recommendedName>
        <fullName evidence="6">HSF-type DNA-binding domain-containing protein</fullName>
    </recommendedName>
</protein>
<evidence type="ECO:0000313" key="8">
    <source>
        <dbReference type="Proteomes" id="UP000198406"/>
    </source>
</evidence>
<comment type="similarity">
    <text evidence="4">Belongs to the HSF family.</text>
</comment>
<keyword evidence="8" id="KW-1185">Reference proteome</keyword>